<evidence type="ECO:0000256" key="6">
    <source>
        <dbReference type="ARBA" id="ARBA00023237"/>
    </source>
</evidence>
<proteinExistence type="predicted"/>
<keyword evidence="4 8" id="KW-0472">Membrane</keyword>
<name>W5T2A2_9SPIR</name>
<evidence type="ECO:0000313" key="9">
    <source>
        <dbReference type="EMBL" id="AHH11431.1"/>
    </source>
</evidence>
<keyword evidence="3" id="KW-0732">Signal</keyword>
<dbReference type="SUPFAM" id="SSF74748">
    <property type="entry name" value="Variable surface antigen VlsE"/>
    <property type="match status" value="1"/>
</dbReference>
<dbReference type="OrthoDB" id="352883at2"/>
<dbReference type="EMBL" id="CP005753">
    <property type="protein sequence ID" value="AHH11431.1"/>
    <property type="molecule type" value="Genomic_DNA"/>
</dbReference>
<comment type="subcellular location">
    <subcellularLocation>
        <location evidence="2 8">Cell outer membrane</location>
        <topology evidence="2 8">Lipid-anchor</topology>
    </subcellularLocation>
</comment>
<keyword evidence="9" id="KW-0614">Plasmid</keyword>
<accession>W5T2A2</accession>
<dbReference type="InterPro" id="IPR000680">
    <property type="entry name" value="Borrelia_lipo"/>
</dbReference>
<evidence type="ECO:0000256" key="1">
    <source>
        <dbReference type="ARBA" id="ARBA00003932"/>
    </source>
</evidence>
<reference evidence="9" key="1">
    <citation type="submission" date="2013-04" db="EMBL/GenBank/DDBJ databases">
        <title>Comparative Genomics of Relapsing Fever Spirochetes.</title>
        <authorList>
            <person name="Schwan T.G."/>
            <person name="Raffel S.J."/>
            <person name="Porcella S.F."/>
            <person name="Martens C.A."/>
            <person name="Bruno D.P."/>
            <person name="Ricklefs S.M."/>
            <person name="Barbian K.B."/>
        </authorList>
    </citation>
    <scope>NUCLEOTIDE SEQUENCE</scope>
    <source>
        <strain evidence="9">Co53</strain>
        <plasmid evidence="9">unnamed</plasmid>
    </source>
</reference>
<evidence type="ECO:0000256" key="7">
    <source>
        <dbReference type="ARBA" id="ARBA00023288"/>
    </source>
</evidence>
<dbReference type="Pfam" id="PF00921">
    <property type="entry name" value="Lipoprotein_2"/>
    <property type="match status" value="1"/>
</dbReference>
<comment type="function">
    <text evidence="1 8">The Vlp and Vsp proteins are antigenically distinct proteins, only one vlp or vsp gene is transcriptionally active at any one time. Switching between these genes is a mechanism of host immune response evasion.</text>
</comment>
<gene>
    <name evidence="9" type="ORF">BCO_0127206</name>
</gene>
<evidence type="ECO:0000256" key="3">
    <source>
        <dbReference type="ARBA" id="ARBA00022729"/>
    </source>
</evidence>
<sequence>MAKGGKFSCFTGGAKVDFDNAVKGASIRAVIKALNALTIAIRKTIDAGLKAVKDAMKINPNDTPLTTEAGVNK</sequence>
<keyword evidence="6 8" id="KW-0998">Cell outer membrane</keyword>
<keyword evidence="7 8" id="KW-0449">Lipoprotein</keyword>
<keyword evidence="5 8" id="KW-0564">Palmitate</keyword>
<dbReference type="AlphaFoldDB" id="W5T2A2"/>
<protein>
    <recommendedName>
        <fullName evidence="8">Variable large protein</fullName>
    </recommendedName>
</protein>
<evidence type="ECO:0000256" key="8">
    <source>
        <dbReference type="RuleBase" id="RU363105"/>
    </source>
</evidence>
<geneLocation type="plasmid" evidence="9">
    <name>unnamed</name>
</geneLocation>
<dbReference type="GO" id="GO:0009279">
    <property type="term" value="C:cell outer membrane"/>
    <property type="evidence" value="ECO:0007669"/>
    <property type="project" value="UniProtKB-SubCell"/>
</dbReference>
<evidence type="ECO:0000256" key="4">
    <source>
        <dbReference type="ARBA" id="ARBA00023136"/>
    </source>
</evidence>
<dbReference type="HOGENOM" id="CLU_168085_1_1_12"/>
<organism evidence="9">
    <name type="scientific">Borrelia coriaceae ATCC 43381</name>
    <dbReference type="NCBI Taxonomy" id="1408429"/>
    <lineage>
        <taxon>Bacteria</taxon>
        <taxon>Pseudomonadati</taxon>
        <taxon>Spirochaetota</taxon>
        <taxon>Spirochaetia</taxon>
        <taxon>Spirochaetales</taxon>
        <taxon>Borreliaceae</taxon>
        <taxon>Borrelia</taxon>
    </lineage>
</organism>
<evidence type="ECO:0000256" key="5">
    <source>
        <dbReference type="ARBA" id="ARBA00023139"/>
    </source>
</evidence>
<evidence type="ECO:0000256" key="2">
    <source>
        <dbReference type="ARBA" id="ARBA00004459"/>
    </source>
</evidence>